<evidence type="ECO:0000256" key="2">
    <source>
        <dbReference type="ARBA" id="ARBA00004873"/>
    </source>
</evidence>
<evidence type="ECO:0000256" key="6">
    <source>
        <dbReference type="ARBA" id="ARBA00020653"/>
    </source>
</evidence>
<dbReference type="UniPathway" id="UPA00035">
    <property type="reaction ID" value="UER00040"/>
</dbReference>
<dbReference type="PRINTS" id="PR00095">
    <property type="entry name" value="ANTSNTHASEI"/>
</dbReference>
<comment type="catalytic activity">
    <reaction evidence="14 15">
        <text>chorismate + L-glutamine = anthranilate + pyruvate + L-glutamate + H(+)</text>
        <dbReference type="Rhea" id="RHEA:21732"/>
        <dbReference type="ChEBI" id="CHEBI:15361"/>
        <dbReference type="ChEBI" id="CHEBI:15378"/>
        <dbReference type="ChEBI" id="CHEBI:16567"/>
        <dbReference type="ChEBI" id="CHEBI:29748"/>
        <dbReference type="ChEBI" id="CHEBI:29985"/>
        <dbReference type="ChEBI" id="CHEBI:58359"/>
        <dbReference type="EC" id="4.1.3.27"/>
    </reaction>
</comment>
<comment type="cofactor">
    <cofactor evidence="1 15">
        <name>Mg(2+)</name>
        <dbReference type="ChEBI" id="CHEBI:18420"/>
    </cofactor>
</comment>
<dbReference type="Gene3D" id="3.60.120.10">
    <property type="entry name" value="Anthranilate synthase"/>
    <property type="match status" value="1"/>
</dbReference>
<dbReference type="PANTHER" id="PTHR11236:SF48">
    <property type="entry name" value="ISOCHORISMATE SYNTHASE MENF"/>
    <property type="match status" value="1"/>
</dbReference>
<evidence type="ECO:0000256" key="10">
    <source>
        <dbReference type="ARBA" id="ARBA00022842"/>
    </source>
</evidence>
<evidence type="ECO:0000256" key="12">
    <source>
        <dbReference type="ARBA" id="ARBA00023239"/>
    </source>
</evidence>
<proteinExistence type="inferred from homology"/>
<evidence type="ECO:0000256" key="15">
    <source>
        <dbReference type="RuleBase" id="RU364045"/>
    </source>
</evidence>
<keyword evidence="8 15" id="KW-0479">Metal-binding</keyword>
<organism evidence="18 19">
    <name type="scientific">Caldalkalibacillus thermarum (strain TA2.A1)</name>
    <dbReference type="NCBI Taxonomy" id="986075"/>
    <lineage>
        <taxon>Bacteria</taxon>
        <taxon>Bacillati</taxon>
        <taxon>Bacillota</taxon>
        <taxon>Bacilli</taxon>
        <taxon>Bacillales</taxon>
        <taxon>Bacillaceae</taxon>
        <taxon>Caldalkalibacillus</taxon>
    </lineage>
</organism>
<sequence length="560" mass="62975">MEIRAPTSNRAVPVLFLFFPHLTSSSSTLEGVDPMAYPSLSQVLSLRKEYTLIPIAESIWSDNFTPIRLFQHVKGPYSFLLESVEGGAMWARYSFIGNKPFLVFRVRQGQAYLEYFESDNQAEDKPGTGARRPTRTEKLSGDPLLHLKHLLARYRSPGHLNLPRLSGGAVGYIAYDAVTLFEKVPPHRSPVMDQDDIRLMFCDELIAFDHLKQEVTFIGHLQISADMDEQTVRRTYEQKVGQLRQKIKRLCALMSRDEPQAFRLPEQQLEVDWNRVSSNFSKASFTKAVQKIKAYIEAGDIFQAVLSQRFMAETCVKPFDIYRVLRMVNPSPYLYYLDLGDGMQVVGSSPERLVQVENGKILVNPIAGTRRRGRTPEEDQALAEELLANEKERAEHHMLLDLGRNDVGRVAQYGTVKVPKKMVIERFSHVMHIVSAVEGRVRPECDLVDCLAACFPAGTVTGAPKVRAMQIIAELEQEARHGYSGAIGYFSFTGNMDACISIRTIFMRGSTAFIQAGAGIVADSVPEMEWNETRNKARALLVAIQLAEQIFKGEGNIVHA</sequence>
<dbReference type="GO" id="GO:0004049">
    <property type="term" value="F:anthranilate synthase activity"/>
    <property type="evidence" value="ECO:0007669"/>
    <property type="project" value="UniProtKB-EC"/>
</dbReference>
<dbReference type="AlphaFoldDB" id="F5L728"/>
<dbReference type="Pfam" id="PF04715">
    <property type="entry name" value="Anth_synt_I_N"/>
    <property type="match status" value="1"/>
</dbReference>
<keyword evidence="12 15" id="KW-0456">Lyase</keyword>
<evidence type="ECO:0000256" key="11">
    <source>
        <dbReference type="ARBA" id="ARBA00023141"/>
    </source>
</evidence>
<evidence type="ECO:0000313" key="19">
    <source>
        <dbReference type="Proteomes" id="UP000010716"/>
    </source>
</evidence>
<evidence type="ECO:0000259" key="16">
    <source>
        <dbReference type="Pfam" id="PF00425"/>
    </source>
</evidence>
<keyword evidence="11 15" id="KW-0057">Aromatic amino acid biosynthesis</keyword>
<dbReference type="Pfam" id="PF00425">
    <property type="entry name" value="Chorismate_bind"/>
    <property type="match status" value="1"/>
</dbReference>
<feature type="domain" description="Chorismate-utilising enzyme C-terminal" evidence="16">
    <location>
        <begin position="282"/>
        <end position="536"/>
    </location>
</feature>
<gene>
    <name evidence="15" type="primary">trpE</name>
    <name evidence="18" type="ORF">CathTA2_1628</name>
</gene>
<comment type="similarity">
    <text evidence="3 15">Belongs to the anthranilate synthase component I family.</text>
</comment>
<dbReference type="GO" id="GO:0000162">
    <property type="term" value="P:L-tryptophan biosynthetic process"/>
    <property type="evidence" value="ECO:0007669"/>
    <property type="project" value="UniProtKB-UniPathway"/>
</dbReference>
<name>F5L728_CALTT</name>
<evidence type="ECO:0000256" key="13">
    <source>
        <dbReference type="ARBA" id="ARBA00025634"/>
    </source>
</evidence>
<evidence type="ECO:0000256" key="3">
    <source>
        <dbReference type="ARBA" id="ARBA00009562"/>
    </source>
</evidence>
<keyword evidence="7 15" id="KW-0028">Amino-acid biosynthesis</keyword>
<evidence type="ECO:0000256" key="7">
    <source>
        <dbReference type="ARBA" id="ARBA00022605"/>
    </source>
</evidence>
<dbReference type="SUPFAM" id="SSF56322">
    <property type="entry name" value="ADC synthase"/>
    <property type="match status" value="1"/>
</dbReference>
<reference evidence="18 19" key="1">
    <citation type="journal article" date="2011" name="J. Bacteriol.">
        <title>Draft genome sequence of the thermoalkaliphilic Caldalkalibacillus thermarum strain TA2.A1.</title>
        <authorList>
            <person name="Kalamorz F."/>
            <person name="Keis S."/>
            <person name="McMillan D.G."/>
            <person name="Olsson K."/>
            <person name="Stanton J.A."/>
            <person name="Stockwell P."/>
            <person name="Black M.A."/>
            <person name="Klingeman D.M."/>
            <person name="Land M.L."/>
            <person name="Han C.S."/>
            <person name="Martin S.L."/>
            <person name="Becher S.A."/>
            <person name="Peddie C.J."/>
            <person name="Morgan H.W."/>
            <person name="Matthies D."/>
            <person name="Preiss L."/>
            <person name="Meier T."/>
            <person name="Brown S.D."/>
            <person name="Cook G.M."/>
        </authorList>
    </citation>
    <scope>NUCLEOTIDE SEQUENCE [LARGE SCALE GENOMIC DNA]</scope>
    <source>
        <strain evidence="18 19">TA2.A1</strain>
    </source>
</reference>
<evidence type="ECO:0000256" key="5">
    <source>
        <dbReference type="ARBA" id="ARBA00012266"/>
    </source>
</evidence>
<dbReference type="InterPro" id="IPR005801">
    <property type="entry name" value="ADC_synthase"/>
</dbReference>
<keyword evidence="10 15" id="KW-0460">Magnesium</keyword>
<comment type="pathway">
    <text evidence="2 15">Amino-acid biosynthesis; L-tryptophan biosynthesis; L-tryptophan from chorismate: step 1/5.</text>
</comment>
<dbReference type="InterPro" id="IPR019999">
    <property type="entry name" value="Anth_synth_I-like"/>
</dbReference>
<dbReference type="InterPro" id="IPR005256">
    <property type="entry name" value="Anth_synth_I_PabB"/>
</dbReference>
<dbReference type="eggNOG" id="COG0147">
    <property type="taxonomic scope" value="Bacteria"/>
</dbReference>
<comment type="subunit">
    <text evidence="4 15">Heterotetramer consisting of two non-identical subunits: a beta subunit (TrpG) and a large alpha subunit (TrpE).</text>
</comment>
<evidence type="ECO:0000256" key="4">
    <source>
        <dbReference type="ARBA" id="ARBA00011575"/>
    </source>
</evidence>
<dbReference type="EMBL" id="AFCE01000136">
    <property type="protein sequence ID" value="EGL82863.1"/>
    <property type="molecule type" value="Genomic_DNA"/>
</dbReference>
<evidence type="ECO:0000256" key="1">
    <source>
        <dbReference type="ARBA" id="ARBA00001946"/>
    </source>
</evidence>
<keyword evidence="9 15" id="KW-0822">Tryptophan biosynthesis</keyword>
<evidence type="ECO:0000256" key="9">
    <source>
        <dbReference type="ARBA" id="ARBA00022822"/>
    </source>
</evidence>
<dbReference type="NCBIfam" id="TIGR00564">
    <property type="entry name" value="trpE_most"/>
    <property type="match status" value="1"/>
</dbReference>
<comment type="caution">
    <text evidence="18">The sequence shown here is derived from an EMBL/GenBank/DDBJ whole genome shotgun (WGS) entry which is preliminary data.</text>
</comment>
<evidence type="ECO:0000313" key="18">
    <source>
        <dbReference type="EMBL" id="EGL82863.1"/>
    </source>
</evidence>
<dbReference type="Proteomes" id="UP000010716">
    <property type="component" value="Unassembled WGS sequence"/>
</dbReference>
<protein>
    <recommendedName>
        <fullName evidence="6 15">Anthranilate synthase component 1</fullName>
        <ecNumber evidence="5 15">4.1.3.27</ecNumber>
    </recommendedName>
</protein>
<feature type="domain" description="Anthranilate synthase component I N-terminal" evidence="17">
    <location>
        <begin position="62"/>
        <end position="216"/>
    </location>
</feature>
<dbReference type="EC" id="4.1.3.27" evidence="5 15"/>
<evidence type="ECO:0000256" key="14">
    <source>
        <dbReference type="ARBA" id="ARBA00047683"/>
    </source>
</evidence>
<dbReference type="InterPro" id="IPR006805">
    <property type="entry name" value="Anth_synth_I_N"/>
</dbReference>
<dbReference type="PANTHER" id="PTHR11236">
    <property type="entry name" value="AMINOBENZOATE/ANTHRANILATE SYNTHASE"/>
    <property type="match status" value="1"/>
</dbReference>
<comment type="function">
    <text evidence="13 15">Part of a heterotetrameric complex that catalyzes the two-step biosynthesis of anthranilate, an intermediate in the biosynthesis of L-tryptophan. In the first step, the glutamine-binding beta subunit (TrpG) of anthranilate synthase (AS) provides the glutamine amidotransferase activity which generates ammonia as a substrate that, along with chorismate, is used in the second step, catalyzed by the large alpha subunit of AS (TrpE) to produce anthranilate. In the absence of TrpG, TrpE can synthesize anthranilate directly from chorismate and high concentrations of ammonia.</text>
</comment>
<dbReference type="InterPro" id="IPR015890">
    <property type="entry name" value="Chorismate_C"/>
</dbReference>
<evidence type="ECO:0000259" key="17">
    <source>
        <dbReference type="Pfam" id="PF04715"/>
    </source>
</evidence>
<dbReference type="GO" id="GO:0046872">
    <property type="term" value="F:metal ion binding"/>
    <property type="evidence" value="ECO:0007669"/>
    <property type="project" value="UniProtKB-KW"/>
</dbReference>
<evidence type="ECO:0000256" key="8">
    <source>
        <dbReference type="ARBA" id="ARBA00022723"/>
    </source>
</evidence>
<accession>F5L728</accession>